<dbReference type="RefSeq" id="WP_339586295.1">
    <property type="nucleotide sequence ID" value="NZ_JBBHJZ010000001.1"/>
</dbReference>
<evidence type="ECO:0000313" key="2">
    <source>
        <dbReference type="Proteomes" id="UP001361239"/>
    </source>
</evidence>
<sequence>MDSSQLRAITLAAIDVETAGLVIETHPQIQAAHRAAIKDLKDRLHAIENSTRLADKAVVAV</sequence>
<accession>A0ABU8RTJ6</accession>
<comment type="caution">
    <text evidence="1">The sequence shown here is derived from an EMBL/GenBank/DDBJ whole genome shotgun (WGS) entry which is preliminary data.</text>
</comment>
<reference evidence="1 2" key="1">
    <citation type="submission" date="2024-03" db="EMBL/GenBank/DDBJ databases">
        <authorList>
            <person name="Jo J.-H."/>
        </authorList>
    </citation>
    <scope>NUCLEOTIDE SEQUENCE [LARGE SCALE GENOMIC DNA]</scope>
    <source>
        <strain evidence="1 2">PS1R-30</strain>
    </source>
</reference>
<gene>
    <name evidence="1" type="ORF">WG901_07040</name>
</gene>
<organism evidence="1 2">
    <name type="scientific">Novosphingobium anseongense</name>
    <dbReference type="NCBI Taxonomy" id="3133436"/>
    <lineage>
        <taxon>Bacteria</taxon>
        <taxon>Pseudomonadati</taxon>
        <taxon>Pseudomonadota</taxon>
        <taxon>Alphaproteobacteria</taxon>
        <taxon>Sphingomonadales</taxon>
        <taxon>Sphingomonadaceae</taxon>
        <taxon>Novosphingobium</taxon>
    </lineage>
</organism>
<dbReference type="EMBL" id="JBBHJZ010000001">
    <property type="protein sequence ID" value="MEJ5976382.1"/>
    <property type="molecule type" value="Genomic_DNA"/>
</dbReference>
<keyword evidence="2" id="KW-1185">Reference proteome</keyword>
<protein>
    <submittedName>
        <fullName evidence="1">Uncharacterized protein</fullName>
    </submittedName>
</protein>
<name>A0ABU8RTJ6_9SPHN</name>
<dbReference type="Proteomes" id="UP001361239">
    <property type="component" value="Unassembled WGS sequence"/>
</dbReference>
<evidence type="ECO:0000313" key="1">
    <source>
        <dbReference type="EMBL" id="MEJ5976382.1"/>
    </source>
</evidence>
<proteinExistence type="predicted"/>